<proteinExistence type="predicted"/>
<keyword evidence="1" id="KW-0732">Signal</keyword>
<evidence type="ECO:0000313" key="3">
    <source>
        <dbReference type="Proteomes" id="UP000028123"/>
    </source>
</evidence>
<feature type="signal peptide" evidence="1">
    <location>
        <begin position="1"/>
        <end position="25"/>
    </location>
</feature>
<dbReference type="RefSeq" id="WP_036675736.1">
    <property type="nucleotide sequence ID" value="NZ_JNVM01000002.1"/>
</dbReference>
<evidence type="ECO:0008006" key="4">
    <source>
        <dbReference type="Google" id="ProtNLM"/>
    </source>
</evidence>
<protein>
    <recommendedName>
        <fullName evidence="4">GOLD domain-containing protein</fullName>
    </recommendedName>
</protein>
<dbReference type="EMBL" id="JNVM01000002">
    <property type="protein sequence ID" value="KEQ27785.1"/>
    <property type="molecule type" value="Genomic_DNA"/>
</dbReference>
<comment type="caution">
    <text evidence="2">The sequence shown here is derived from an EMBL/GenBank/DDBJ whole genome shotgun (WGS) entry which is preliminary data.</text>
</comment>
<sequence length="132" mass="15072">MKKKFLFSTVMSLILMLTLALPVFAKTASKSINIPGGDYTFCCNKYIKLDSKGDIEVAFSEMNRLEWDIKVVLFNDEENYEVSKTLTQNKTSHIFKNVPKGLYNIRLENNNGYNNKGSFAFNWPGNWGGQIN</sequence>
<accession>A0A081PAR2</accession>
<dbReference type="AlphaFoldDB" id="A0A081PAR2"/>
<gene>
    <name evidence="2" type="ORF">ET33_14020</name>
</gene>
<organism evidence="2 3">
    <name type="scientific">Paenibacillus tyrfis</name>
    <dbReference type="NCBI Taxonomy" id="1501230"/>
    <lineage>
        <taxon>Bacteria</taxon>
        <taxon>Bacillati</taxon>
        <taxon>Bacillota</taxon>
        <taxon>Bacilli</taxon>
        <taxon>Bacillales</taxon>
        <taxon>Paenibacillaceae</taxon>
        <taxon>Paenibacillus</taxon>
    </lineage>
</organism>
<evidence type="ECO:0000313" key="2">
    <source>
        <dbReference type="EMBL" id="KEQ27785.1"/>
    </source>
</evidence>
<keyword evidence="3" id="KW-1185">Reference proteome</keyword>
<feature type="chain" id="PRO_5039355371" description="GOLD domain-containing protein" evidence="1">
    <location>
        <begin position="26"/>
        <end position="132"/>
    </location>
</feature>
<dbReference type="Proteomes" id="UP000028123">
    <property type="component" value="Unassembled WGS sequence"/>
</dbReference>
<name>A0A081PAR2_9BACL</name>
<evidence type="ECO:0000256" key="1">
    <source>
        <dbReference type="SAM" id="SignalP"/>
    </source>
</evidence>
<reference evidence="2 3" key="1">
    <citation type="submission" date="2014-06" db="EMBL/GenBank/DDBJ databases">
        <title>Draft genome sequence of Paenibacillus sp. MSt1.</title>
        <authorList>
            <person name="Aw Y.K."/>
            <person name="Ong K.S."/>
            <person name="Gan H.M."/>
            <person name="Lee S.M."/>
        </authorList>
    </citation>
    <scope>NUCLEOTIDE SEQUENCE [LARGE SCALE GENOMIC DNA]</scope>
    <source>
        <strain evidence="2 3">MSt1</strain>
    </source>
</reference>